<evidence type="ECO:0000313" key="8">
    <source>
        <dbReference type="EMBL" id="SCF05617.1"/>
    </source>
</evidence>
<keyword evidence="4 6" id="KW-0472">Membrane</keyword>
<keyword evidence="2 6" id="KW-0812">Transmembrane</keyword>
<accession>A0A1C4XB82</accession>
<evidence type="ECO:0000256" key="1">
    <source>
        <dbReference type="ARBA" id="ARBA00004651"/>
    </source>
</evidence>
<comment type="subcellular location">
    <subcellularLocation>
        <location evidence="1">Cell membrane</location>
        <topology evidence="1">Multi-pass membrane protein</topology>
    </subcellularLocation>
</comment>
<feature type="domain" description="Major facilitator superfamily (MFS) profile" evidence="7">
    <location>
        <begin position="225"/>
        <end position="436"/>
    </location>
</feature>
<dbReference type="InterPro" id="IPR020846">
    <property type="entry name" value="MFS_dom"/>
</dbReference>
<dbReference type="OrthoDB" id="5243516at2"/>
<protein>
    <submittedName>
        <fullName evidence="8">Predicted arabinose efflux permease, MFS family</fullName>
    </submittedName>
</protein>
<evidence type="ECO:0000256" key="2">
    <source>
        <dbReference type="ARBA" id="ARBA00022692"/>
    </source>
</evidence>
<evidence type="ECO:0000259" key="7">
    <source>
        <dbReference type="PROSITE" id="PS50850"/>
    </source>
</evidence>
<dbReference type="PANTHER" id="PTHR23542:SF1">
    <property type="entry name" value="MAJOR FACILITATOR SUPERFAMILY (MFS) PROFILE DOMAIN-CONTAINING PROTEIN"/>
    <property type="match status" value="1"/>
</dbReference>
<feature type="transmembrane region" description="Helical" evidence="6">
    <location>
        <begin position="83"/>
        <end position="104"/>
    </location>
</feature>
<feature type="region of interest" description="Disordered" evidence="5">
    <location>
        <begin position="407"/>
        <end position="436"/>
    </location>
</feature>
<feature type="transmembrane region" description="Helical" evidence="6">
    <location>
        <begin position="23"/>
        <end position="45"/>
    </location>
</feature>
<feature type="transmembrane region" description="Helical" evidence="6">
    <location>
        <begin position="293"/>
        <end position="310"/>
    </location>
</feature>
<organism evidence="8 9">
    <name type="scientific">Micromonospora viridifaciens</name>
    <dbReference type="NCBI Taxonomy" id="1881"/>
    <lineage>
        <taxon>Bacteria</taxon>
        <taxon>Bacillati</taxon>
        <taxon>Actinomycetota</taxon>
        <taxon>Actinomycetes</taxon>
        <taxon>Micromonosporales</taxon>
        <taxon>Micromonosporaceae</taxon>
        <taxon>Micromonospora</taxon>
    </lineage>
</organism>
<dbReference type="InterPro" id="IPR036259">
    <property type="entry name" value="MFS_trans_sf"/>
</dbReference>
<proteinExistence type="predicted"/>
<evidence type="ECO:0000313" key="9">
    <source>
        <dbReference type="Proteomes" id="UP000198242"/>
    </source>
</evidence>
<dbReference type="SUPFAM" id="SSF103473">
    <property type="entry name" value="MFS general substrate transporter"/>
    <property type="match status" value="1"/>
</dbReference>
<dbReference type="Gene3D" id="1.20.1250.20">
    <property type="entry name" value="MFS general substrate transporter like domains"/>
    <property type="match status" value="2"/>
</dbReference>
<dbReference type="GO" id="GO:0022857">
    <property type="term" value="F:transmembrane transporter activity"/>
    <property type="evidence" value="ECO:0007669"/>
    <property type="project" value="InterPro"/>
</dbReference>
<sequence length="436" mass="44506">MSSPSPTPSYLAVLRAPHAVRTFAAAMAGRFSYGIVFIALTVALTQATGSYGLAGTAIALFGLGTLLLAPARAGLIDRHGPRHALPPMAIAYAILLAGLTAATWRPDAPGWLLLALSVAAGACAPPLGPVMRTLWSNLLPDPALRQRAFALDTVAEELLYVAGPLVAGLFIALDTPALGIAASAFLVLAGTLAMVSSPLAGRWPTNESGRNARSVRPGPRLPRGIAELSEPVIVISGVGTGMGGLSLLVVAFAEHHHRVAAVAWIEATLAAGSAIGGIVYGARTWRLSQRTRLPLLGGALAMAIGVAGFSPGIPVLVVVVGFVGLFVAPALSTAYLVADLSAPPSARTRAATWVNMAFNAGSSGGVAVAGLLLNRLPLSLCFLVVTVPALLSAAAVLVRVAWSAHSGLNSEPDDPTAHAASTSNSSRDLERRLGTR</sequence>
<keyword evidence="3 6" id="KW-1133">Transmembrane helix</keyword>
<gene>
    <name evidence="8" type="ORF">GA0074695_3156</name>
</gene>
<evidence type="ECO:0000256" key="3">
    <source>
        <dbReference type="ARBA" id="ARBA00022989"/>
    </source>
</evidence>
<feature type="transmembrane region" description="Helical" evidence="6">
    <location>
        <begin position="350"/>
        <end position="371"/>
    </location>
</feature>
<dbReference type="PROSITE" id="PS50850">
    <property type="entry name" value="MFS"/>
    <property type="match status" value="1"/>
</dbReference>
<name>A0A1C4XB82_MICVI</name>
<evidence type="ECO:0000256" key="4">
    <source>
        <dbReference type="ARBA" id="ARBA00023136"/>
    </source>
</evidence>
<feature type="transmembrane region" description="Helical" evidence="6">
    <location>
        <begin position="177"/>
        <end position="200"/>
    </location>
</feature>
<dbReference type="GO" id="GO:0005886">
    <property type="term" value="C:plasma membrane"/>
    <property type="evidence" value="ECO:0007669"/>
    <property type="project" value="UniProtKB-SubCell"/>
</dbReference>
<feature type="transmembrane region" description="Helical" evidence="6">
    <location>
        <begin position="110"/>
        <end position="128"/>
    </location>
</feature>
<feature type="compositionally biased region" description="Basic and acidic residues" evidence="5">
    <location>
        <begin position="427"/>
        <end position="436"/>
    </location>
</feature>
<dbReference type="Proteomes" id="UP000198242">
    <property type="component" value="Chromosome I"/>
</dbReference>
<evidence type="ECO:0000256" key="5">
    <source>
        <dbReference type="SAM" id="MobiDB-lite"/>
    </source>
</evidence>
<feature type="transmembrane region" description="Helical" evidence="6">
    <location>
        <begin position="377"/>
        <end position="402"/>
    </location>
</feature>
<keyword evidence="9" id="KW-1185">Reference proteome</keyword>
<reference evidence="9" key="1">
    <citation type="submission" date="2016-06" db="EMBL/GenBank/DDBJ databases">
        <authorList>
            <person name="Varghese N."/>
            <person name="Submissions Spin"/>
        </authorList>
    </citation>
    <scope>NUCLEOTIDE SEQUENCE [LARGE SCALE GENOMIC DNA]</scope>
    <source>
        <strain evidence="9">DSM 43909</strain>
    </source>
</reference>
<evidence type="ECO:0000256" key="6">
    <source>
        <dbReference type="SAM" id="Phobius"/>
    </source>
</evidence>
<dbReference type="AlphaFoldDB" id="A0A1C4XB82"/>
<dbReference type="PANTHER" id="PTHR23542">
    <property type="match status" value="1"/>
</dbReference>
<dbReference type="Pfam" id="PF07690">
    <property type="entry name" value="MFS_1"/>
    <property type="match status" value="1"/>
</dbReference>
<dbReference type="EMBL" id="LT607411">
    <property type="protein sequence ID" value="SCF05617.1"/>
    <property type="molecule type" value="Genomic_DNA"/>
</dbReference>
<dbReference type="InterPro" id="IPR011701">
    <property type="entry name" value="MFS"/>
</dbReference>
<feature type="transmembrane region" description="Helical" evidence="6">
    <location>
        <begin position="316"/>
        <end position="338"/>
    </location>
</feature>
<feature type="transmembrane region" description="Helical" evidence="6">
    <location>
        <begin position="51"/>
        <end position="71"/>
    </location>
</feature>
<feature type="transmembrane region" description="Helical" evidence="6">
    <location>
        <begin position="232"/>
        <end position="253"/>
    </location>
</feature>
<feature type="transmembrane region" description="Helical" evidence="6">
    <location>
        <begin position="149"/>
        <end position="171"/>
    </location>
</feature>
<feature type="transmembrane region" description="Helical" evidence="6">
    <location>
        <begin position="259"/>
        <end position="281"/>
    </location>
</feature>